<dbReference type="InterPro" id="IPR055557">
    <property type="entry name" value="DUF7133"/>
</dbReference>
<dbReference type="PANTHER" id="PTHR33546">
    <property type="entry name" value="LARGE, MULTIFUNCTIONAL SECRETED PROTEIN-RELATED"/>
    <property type="match status" value="1"/>
</dbReference>
<feature type="domain" description="Cytochrome c" evidence="5">
    <location>
        <begin position="997"/>
        <end position="1133"/>
    </location>
</feature>
<protein>
    <submittedName>
        <fullName evidence="6">Putative membrane-bound dehydrogenase domain-containing protein</fullName>
    </submittedName>
</protein>
<dbReference type="InterPro" id="IPR036909">
    <property type="entry name" value="Cyt_c-like_dom_sf"/>
</dbReference>
<dbReference type="EMBL" id="FNAO01000006">
    <property type="protein sequence ID" value="SDE60005.1"/>
    <property type="molecule type" value="Genomic_DNA"/>
</dbReference>
<dbReference type="AlphaFoldDB" id="A0A1G7E9D6"/>
<dbReference type="Gene3D" id="1.25.10.10">
    <property type="entry name" value="Leucine-rich Repeat Variant"/>
    <property type="match status" value="3"/>
</dbReference>
<dbReference type="PROSITE" id="PS51257">
    <property type="entry name" value="PROKAR_LIPOPROTEIN"/>
    <property type="match status" value="1"/>
</dbReference>
<dbReference type="InterPro" id="IPR011989">
    <property type="entry name" value="ARM-like"/>
</dbReference>
<dbReference type="GO" id="GO:0020037">
    <property type="term" value="F:heme binding"/>
    <property type="evidence" value="ECO:0007669"/>
    <property type="project" value="InterPro"/>
</dbReference>
<evidence type="ECO:0000256" key="2">
    <source>
        <dbReference type="ARBA" id="ARBA00022723"/>
    </source>
</evidence>
<evidence type="ECO:0000259" key="5">
    <source>
        <dbReference type="PROSITE" id="PS51007"/>
    </source>
</evidence>
<dbReference type="GO" id="GO:0046872">
    <property type="term" value="F:metal ion binding"/>
    <property type="evidence" value="ECO:0007669"/>
    <property type="project" value="UniProtKB-KW"/>
</dbReference>
<keyword evidence="3 4" id="KW-0408">Iron</keyword>
<accession>A0A1G7E9D6</accession>
<evidence type="ECO:0000256" key="3">
    <source>
        <dbReference type="ARBA" id="ARBA00023004"/>
    </source>
</evidence>
<dbReference type="Gene3D" id="2.120.10.30">
    <property type="entry name" value="TolB, C-terminal domain"/>
    <property type="match status" value="1"/>
</dbReference>
<dbReference type="Pfam" id="PF23500">
    <property type="entry name" value="DUF7133"/>
    <property type="match status" value="1"/>
</dbReference>
<dbReference type="InterPro" id="IPR009056">
    <property type="entry name" value="Cyt_c-like_dom"/>
</dbReference>
<evidence type="ECO:0000256" key="4">
    <source>
        <dbReference type="PROSITE-ProRule" id="PRU00433"/>
    </source>
</evidence>
<dbReference type="InterPro" id="IPR011042">
    <property type="entry name" value="6-blade_b-propeller_TolB-like"/>
</dbReference>
<dbReference type="PROSITE" id="PS51007">
    <property type="entry name" value="CYTC"/>
    <property type="match status" value="1"/>
</dbReference>
<evidence type="ECO:0000256" key="1">
    <source>
        <dbReference type="ARBA" id="ARBA00022617"/>
    </source>
</evidence>
<dbReference type="InterPro" id="IPR016024">
    <property type="entry name" value="ARM-type_fold"/>
</dbReference>
<dbReference type="STRING" id="641691.SAMN05421636_10678"/>
<name>A0A1G7E9D6_9FLAO</name>
<dbReference type="RefSeq" id="WP_091869154.1">
    <property type="nucleotide sequence ID" value="NZ_FNAO01000006.1"/>
</dbReference>
<dbReference type="SUPFAM" id="SSF50952">
    <property type="entry name" value="Soluble quinoprotein glucose dehydrogenase"/>
    <property type="match status" value="1"/>
</dbReference>
<evidence type="ECO:0000313" key="6">
    <source>
        <dbReference type="EMBL" id="SDE60005.1"/>
    </source>
</evidence>
<dbReference type="InterPro" id="IPR004155">
    <property type="entry name" value="PBS_lyase_HEAT"/>
</dbReference>
<dbReference type="PANTHER" id="PTHR33546:SF1">
    <property type="entry name" value="LARGE, MULTIFUNCTIONAL SECRETED PROTEIN"/>
    <property type="match status" value="1"/>
</dbReference>
<dbReference type="SUPFAM" id="SSF48371">
    <property type="entry name" value="ARM repeat"/>
    <property type="match status" value="1"/>
</dbReference>
<proteinExistence type="predicted"/>
<dbReference type="Pfam" id="PF13646">
    <property type="entry name" value="HEAT_2"/>
    <property type="match status" value="1"/>
</dbReference>
<sequence>MKSNFKPNSLIVLFTSLLLFVSCDTTPKKPKEKPLVIQEDSLTEVNRAKEIRESITPKIAEGLELKLWASDSLAPDPIAMSIDNEGKVYLTRTNRQKNSEFDIRGHQDWMTASIALQSVEQRREFLHATFAPEKSAENEWLADLNGDGSHDWKDLAVEKEEVWMLEDSNNNGTADRSTRILEDFNEEITDVAGALLVRDNDVFVGVGPDMWRLTDTNNDLVLDEKTSISHGFDVHIGFGGHGMSGAIEGPDGKIYWGIGDIGANITDQKDIEHFYPNQGIIVRSNPDGSDFEVFAHGLRNTHEFVFDAYGNIISSDNDGDHAGESERLVHVVEGSDAGWRSNWQYGKYTDPQNNGYNVWMDEKMFTPRWEGQAAYIIPPIQNFHNGPTGMQYNPGTALGKKWLDKFFLVEFVGNPDRSHIWAFDLKPKGASFELDTDESILSGVLPTGIEFGPDGALYVADWINGWNTKNYGRVWKLDVTDTENDLAKQRQETERLMTLDYEDQSTDKLVALLAYPDMRIRQKAQFALVKSGSGDTAFNGVIKDGKDQLARIHAIWGIGQLAANDLDKAEPLTGLLSDKDPEIIAQAVKILGDVKYKDAGPELIPLLKNVNPRIKFFAAQALGRIHQESAVQPLLDMIAANNDKDLYLRHAAVLALSRIGKKEPIVALADNPDRSLRIAAVLILRKWQDPRVAKFLQDKDEYIVTEAARAINDDWSIEKALPELAEVLTVEKFTSEPLLRRGINAALRVGSDPALENLLAFAKRKSVSDTLRGEALAAIGTWAEPSVLDRVDGRYRGEIKRDANTVKEKIEKDIPIFLEDKNPEILIGISKTLANLGIDSHNKKLLQIMRTNQSADVRSAALKALGRLQFTDIETAMALGMQDKDQQVRATALGLIPQMDISKEKLPAIVNPIFKKGSVREQQELLSVLGKLPLEKSGDVLEKLIAQANADQLDESIVLDLTEAVKATDSEKLIAQLDTPKDSGDPLAAYEETLQGGNARQGWRVFNNNPTAQCTRCHAVGAAGGDVGPHLENIGNTLTREQLLEALIEPSARLAPGYGSVALTLKDGQKVNGILEEETEEGLTLRTNAAEPLEIPAARIEKRENMPSAMPAMGKLITKRELRDLIEYLAGLKEEKSS</sequence>
<evidence type="ECO:0000313" key="7">
    <source>
        <dbReference type="Proteomes" id="UP000199109"/>
    </source>
</evidence>
<gene>
    <name evidence="6" type="ORF">SAMN05421636_10678</name>
</gene>
<dbReference type="GO" id="GO:0009055">
    <property type="term" value="F:electron transfer activity"/>
    <property type="evidence" value="ECO:0007669"/>
    <property type="project" value="InterPro"/>
</dbReference>
<dbReference type="Gene3D" id="1.10.760.10">
    <property type="entry name" value="Cytochrome c-like domain"/>
    <property type="match status" value="1"/>
</dbReference>
<organism evidence="6 7">
    <name type="scientific">Pricia antarctica</name>
    <dbReference type="NCBI Taxonomy" id="641691"/>
    <lineage>
        <taxon>Bacteria</taxon>
        <taxon>Pseudomonadati</taxon>
        <taxon>Bacteroidota</taxon>
        <taxon>Flavobacteriia</taxon>
        <taxon>Flavobacteriales</taxon>
        <taxon>Flavobacteriaceae</taxon>
        <taxon>Pricia</taxon>
    </lineage>
</organism>
<keyword evidence="7" id="KW-1185">Reference proteome</keyword>
<dbReference type="NCBIfam" id="TIGR02603">
    <property type="entry name" value="CxxCH_TIGR02603"/>
    <property type="match status" value="1"/>
</dbReference>
<reference evidence="6 7" key="1">
    <citation type="submission" date="2016-10" db="EMBL/GenBank/DDBJ databases">
        <authorList>
            <person name="de Groot N.N."/>
        </authorList>
    </citation>
    <scope>NUCLEOTIDE SEQUENCE [LARGE SCALE GENOMIC DNA]</scope>
    <source>
        <strain evidence="6 7">DSM 23421</strain>
    </source>
</reference>
<dbReference type="OrthoDB" id="9808161at2"/>
<dbReference type="InterPro" id="IPR013427">
    <property type="entry name" value="Haem-bd_dom_put"/>
</dbReference>
<keyword evidence="1 4" id="KW-0349">Heme</keyword>
<dbReference type="Proteomes" id="UP000199109">
    <property type="component" value="Unassembled WGS sequence"/>
</dbReference>
<dbReference type="InterPro" id="IPR011041">
    <property type="entry name" value="Quinoprot_gluc/sorb_DH_b-prop"/>
</dbReference>
<dbReference type="SUPFAM" id="SSF46626">
    <property type="entry name" value="Cytochrome c"/>
    <property type="match status" value="1"/>
</dbReference>
<dbReference type="SMART" id="SM00567">
    <property type="entry name" value="EZ_HEAT"/>
    <property type="match status" value="6"/>
</dbReference>
<keyword evidence="2 4" id="KW-0479">Metal-binding</keyword>